<dbReference type="AlphaFoldDB" id="A0A1L1PH77"/>
<dbReference type="Gene3D" id="3.40.50.1820">
    <property type="entry name" value="alpha/beta hydrolase"/>
    <property type="match status" value="1"/>
</dbReference>
<dbReference type="PANTHER" id="PTHR11487:SF0">
    <property type="entry name" value="S-ACYL FATTY ACID SYNTHASE THIOESTERASE, MEDIUM CHAIN"/>
    <property type="match status" value="1"/>
</dbReference>
<proteinExistence type="inferred from homology"/>
<dbReference type="GO" id="GO:0008610">
    <property type="term" value="P:lipid biosynthetic process"/>
    <property type="evidence" value="ECO:0007669"/>
    <property type="project" value="TreeGrafter"/>
</dbReference>
<evidence type="ECO:0000256" key="2">
    <source>
        <dbReference type="ARBA" id="ARBA00022801"/>
    </source>
</evidence>
<dbReference type="InterPro" id="IPR029058">
    <property type="entry name" value="AB_hydrolase_fold"/>
</dbReference>
<dbReference type="SMART" id="SM00824">
    <property type="entry name" value="PKS_TE"/>
    <property type="match status" value="1"/>
</dbReference>
<dbReference type="RefSeq" id="WP_009517181.1">
    <property type="nucleotide sequence ID" value="NZ_CCAE010000008.1"/>
</dbReference>
<evidence type="ECO:0000256" key="1">
    <source>
        <dbReference type="ARBA" id="ARBA00007169"/>
    </source>
</evidence>
<dbReference type="GO" id="GO:0016787">
    <property type="term" value="F:hydrolase activity"/>
    <property type="evidence" value="ECO:0007669"/>
    <property type="project" value="UniProtKB-KW"/>
</dbReference>
<organism evidence="4 5">
    <name type="scientific">Hydrogenophaga intermedia</name>
    <dbReference type="NCBI Taxonomy" id="65786"/>
    <lineage>
        <taxon>Bacteria</taxon>
        <taxon>Pseudomonadati</taxon>
        <taxon>Pseudomonadota</taxon>
        <taxon>Betaproteobacteria</taxon>
        <taxon>Burkholderiales</taxon>
        <taxon>Comamonadaceae</taxon>
        <taxon>Hydrogenophaga</taxon>
    </lineage>
</organism>
<reference evidence="5" key="1">
    <citation type="submission" date="2014-02" db="EMBL/GenBank/DDBJ databases">
        <authorList>
            <person name="Gan H."/>
        </authorList>
    </citation>
    <scope>NUCLEOTIDE SEQUENCE [LARGE SCALE GENOMIC DNA]</scope>
    <source>
        <strain evidence="5">S1</strain>
    </source>
</reference>
<sequence>MNSPWLQRFVPRPGARLRLFCFAHAGGSAGVYRPWCNALPDAVELVAIQLPARANRLKDPVITRMDHIVDGVVDALRPHLDLPYALFGHSMGAVLANEVARALNHEGAPMPRHLFVSGRRPPHWPNPDPLLHVLSDADFVAEIQRRYGGIPPEVAEHEELMAMLLPSLRGDIHALETHTPPAGRTPLACPLSVFGGSHDPLTPREHLEGWRGESTGPFHLRVLPGDHFYLNAQRDALLAEVSASLAPLLAKAVA</sequence>
<accession>A0A1L1PH77</accession>
<dbReference type="InterPro" id="IPR012223">
    <property type="entry name" value="TEII"/>
</dbReference>
<name>A0A1L1PH77_HYDIT</name>
<evidence type="ECO:0000313" key="4">
    <source>
        <dbReference type="EMBL" id="CDN87119.1"/>
    </source>
</evidence>
<dbReference type="InterPro" id="IPR020802">
    <property type="entry name" value="TesA-like"/>
</dbReference>
<dbReference type="Pfam" id="PF00975">
    <property type="entry name" value="Thioesterase"/>
    <property type="match status" value="1"/>
</dbReference>
<dbReference type="EMBL" id="CCAE010000008">
    <property type="protein sequence ID" value="CDN87119.1"/>
    <property type="molecule type" value="Genomic_DNA"/>
</dbReference>
<dbReference type="PANTHER" id="PTHR11487">
    <property type="entry name" value="THIOESTERASE"/>
    <property type="match status" value="1"/>
</dbReference>
<gene>
    <name evidence="4" type="ORF">BN948_01538</name>
</gene>
<evidence type="ECO:0000259" key="3">
    <source>
        <dbReference type="SMART" id="SM00824"/>
    </source>
</evidence>
<dbReference type="InterPro" id="IPR001031">
    <property type="entry name" value="Thioesterase"/>
</dbReference>
<reference evidence="5" key="2">
    <citation type="submission" date="2014-11" db="EMBL/GenBank/DDBJ databases">
        <title>Draft genome sequence of Hydrogenophaga intermedia S1.</title>
        <authorList>
            <person name="Gan H.M."/>
            <person name="Chew T.H."/>
            <person name="Stolz A."/>
        </authorList>
    </citation>
    <scope>NUCLEOTIDE SEQUENCE [LARGE SCALE GENOMIC DNA]</scope>
    <source>
        <strain evidence="5">S1</strain>
    </source>
</reference>
<protein>
    <submittedName>
        <fullName evidence="4">Microcystin synthetase-associated thioesterase</fullName>
    </submittedName>
</protein>
<keyword evidence="2" id="KW-0378">Hydrolase</keyword>
<feature type="domain" description="Thioesterase TesA-like" evidence="3">
    <location>
        <begin position="20"/>
        <end position="245"/>
    </location>
</feature>
<dbReference type="SUPFAM" id="SSF53474">
    <property type="entry name" value="alpha/beta-Hydrolases"/>
    <property type="match status" value="1"/>
</dbReference>
<keyword evidence="5" id="KW-1185">Reference proteome</keyword>
<dbReference type="Proteomes" id="UP000028878">
    <property type="component" value="Unassembled WGS sequence"/>
</dbReference>
<evidence type="ECO:0000313" key="5">
    <source>
        <dbReference type="Proteomes" id="UP000028878"/>
    </source>
</evidence>
<comment type="similarity">
    <text evidence="1">Belongs to the thioesterase family.</text>
</comment>